<dbReference type="AlphaFoldDB" id="A0AA42BGC5"/>
<evidence type="ECO:0000313" key="4">
    <source>
        <dbReference type="Proteomes" id="UP001165292"/>
    </source>
</evidence>
<dbReference type="PANTHER" id="PTHR33840:SF1">
    <property type="entry name" value="TLE1 PHOSPHOLIPASE DOMAIN-CONTAINING PROTEIN"/>
    <property type="match status" value="1"/>
</dbReference>
<accession>A0AA42BGC5</accession>
<feature type="region of interest" description="Disordered" evidence="1">
    <location>
        <begin position="1"/>
        <end position="30"/>
    </location>
</feature>
<dbReference type="Pfam" id="PF09994">
    <property type="entry name" value="T6SS_Tle1-like_cat"/>
    <property type="match status" value="2"/>
</dbReference>
<organism evidence="3 4">
    <name type="scientific">Stutzerimonas nitrititolerans</name>
    <dbReference type="NCBI Taxonomy" id="2482751"/>
    <lineage>
        <taxon>Bacteria</taxon>
        <taxon>Pseudomonadati</taxon>
        <taxon>Pseudomonadota</taxon>
        <taxon>Gammaproteobacteria</taxon>
        <taxon>Pseudomonadales</taxon>
        <taxon>Pseudomonadaceae</taxon>
        <taxon>Stutzerimonas</taxon>
    </lineage>
</organism>
<feature type="compositionally biased region" description="Basic and acidic residues" evidence="1">
    <location>
        <begin position="136"/>
        <end position="149"/>
    </location>
</feature>
<dbReference type="PANTHER" id="PTHR33840">
    <property type="match status" value="1"/>
</dbReference>
<dbReference type="Pfam" id="PF05488">
    <property type="entry name" value="PAAR_motif"/>
    <property type="match status" value="1"/>
</dbReference>
<evidence type="ECO:0000313" key="3">
    <source>
        <dbReference type="EMBL" id="MCO7545038.1"/>
    </source>
</evidence>
<feature type="domain" description="T6SS Phospholipase effector Tle1-like catalytic" evidence="2">
    <location>
        <begin position="220"/>
        <end position="331"/>
    </location>
</feature>
<feature type="compositionally biased region" description="Polar residues" evidence="1">
    <location>
        <begin position="20"/>
        <end position="29"/>
    </location>
</feature>
<evidence type="ECO:0000259" key="2">
    <source>
        <dbReference type="Pfam" id="PF09994"/>
    </source>
</evidence>
<dbReference type="EMBL" id="JAMYBS010000008">
    <property type="protein sequence ID" value="MCO7545038.1"/>
    <property type="molecule type" value="Genomic_DNA"/>
</dbReference>
<reference evidence="3" key="1">
    <citation type="submission" date="2022-06" db="EMBL/GenBank/DDBJ databases">
        <title>Detection of beta-lactamases in bacteria of animal origin.</title>
        <authorList>
            <person name="Mlynarcik P."/>
            <person name="Zdarska V."/>
            <person name="Chudobova H."/>
            <person name="Prochazkova P."/>
            <person name="Hricova K."/>
            <person name="Mezerova K."/>
            <person name="Bardon J."/>
            <person name="Dolejska M."/>
            <person name="Sukkar I."/>
            <person name="Kolar M."/>
        </authorList>
    </citation>
    <scope>NUCLEOTIDE SEQUENCE</scope>
    <source>
        <strain evidence="3">S 300-3</strain>
    </source>
</reference>
<feature type="region of interest" description="Disordered" evidence="1">
    <location>
        <begin position="113"/>
        <end position="160"/>
    </location>
</feature>
<dbReference type="RefSeq" id="WP_253162840.1">
    <property type="nucleotide sequence ID" value="NZ_JAMYBS010000008.1"/>
</dbReference>
<evidence type="ECO:0000256" key="1">
    <source>
        <dbReference type="SAM" id="MobiDB-lite"/>
    </source>
</evidence>
<proteinExistence type="predicted"/>
<protein>
    <submittedName>
        <fullName evidence="3">DUF2235 domain-containing protein</fullName>
    </submittedName>
</protein>
<dbReference type="InterPro" id="IPR018712">
    <property type="entry name" value="Tle1-like_cat"/>
</dbReference>
<sequence length="640" mass="69512">MSGKPAARAGDPTACPKTGHGNNPITSGSPDVLFDGLPAARQGDPTGCGSALTGNLIANVLINGKPVATLDSLGDHGNVIIGGSGSIIIGNTPVPAPFSPPAVLNLQPAAERQAFAAPTSRHSPDPQQPVPNQVRTLDEKAGHDAPHGLEEEEEEEELDSRQAVTLRIGVFFDGTGNNAGNSAIGAQCRASDIGLSEVEAQATLQRCNVHQLDSDSSYANDVSNIWRLYDLYRDDPKPRKKEEGGSIGYVPIYVTGIGTESGKRDSLFPGKALGRGTTGVLSKVDEAIRFLAEAINNHDDAHSDEPLANLELDIFGFSRGAAAARHFANQILQREQGPLGKLQRSGRLRLPSDFNWQQDVRINFIGLFDTVAAIGGWDDWGNPKDAVNGGLNLHLSAAAARQIVHLVARDEHRRNFALNKVLPVHREIVLPGAHSDLGGGYQPEAVERVYLSRPISNWVRWDTEPRHTSAFQQAQQETELARNADLLDPTDRTARLETDVWEQFSPASGGRNDQMKYVLAAPYLKRRVYGHLSRVYLRVMHELAAQQGVPFNRIQEKDPAIALPDELVPITDKLLAWAKSGSGSLEVEEERLLRQRYIHLSSNWNAGAGSGGSRFDVVFINAPAERERARYADTPQDKKP</sequence>
<dbReference type="CDD" id="cd14743">
    <property type="entry name" value="PAAR_CT_1"/>
    <property type="match status" value="1"/>
</dbReference>
<name>A0AA42BGC5_9GAMM</name>
<comment type="caution">
    <text evidence="3">The sequence shown here is derived from an EMBL/GenBank/DDBJ whole genome shotgun (WGS) entry which is preliminary data.</text>
</comment>
<dbReference type="InterPro" id="IPR008727">
    <property type="entry name" value="PAAR_motif"/>
</dbReference>
<dbReference type="Gene3D" id="2.60.200.60">
    <property type="match status" value="1"/>
</dbReference>
<feature type="domain" description="T6SS Phospholipase effector Tle1-like catalytic" evidence="2">
    <location>
        <begin position="354"/>
        <end position="447"/>
    </location>
</feature>
<dbReference type="Proteomes" id="UP001165292">
    <property type="component" value="Unassembled WGS sequence"/>
</dbReference>
<gene>
    <name evidence="3" type="ORF">NJF43_09770</name>
</gene>